<comment type="caution">
    <text evidence="3">The sequence shown here is derived from an EMBL/GenBank/DDBJ whole genome shotgun (WGS) entry which is preliminary data.</text>
</comment>
<evidence type="ECO:0000313" key="3">
    <source>
        <dbReference type="EMBL" id="TYK64628.1"/>
    </source>
</evidence>
<dbReference type="Proteomes" id="UP000815846">
    <property type="component" value="Unassembled WGS sequence"/>
</dbReference>
<evidence type="ECO:0000313" key="4">
    <source>
        <dbReference type="Proteomes" id="UP000815846"/>
    </source>
</evidence>
<name>A0ABY3MTT9_9GAMM</name>
<dbReference type="RefSeq" id="WP_101344209.1">
    <property type="nucleotide sequence ID" value="NZ_PJAI02000021.1"/>
</dbReference>
<dbReference type="Gene3D" id="2.40.160.10">
    <property type="entry name" value="Porin"/>
    <property type="match status" value="1"/>
</dbReference>
<sequence>MKKHLISIALVSALTSASLHAEIHLSGFGSVVGGMTTSSDETLSGYDDNMDFKQGSLFAIQASSDLGEGLGVTVQLEAKGKDDWEPDFKWAYVSYDATDSLRLLAGRQIIPFYMYSDYLDVSYAYAWIAPPEGVYDVPFDTFDGLGLVYTTSFGSVDASFHGVYGRNTDELEINLLGVDYQVSPELNGVMGLSASFTYDWLTLRAGYFTADVVMPITDLDNLADGWEQAGFNDIAANTKIDEDKGTFVEVGFQINYESIIVVGEYTQLEVDNSPLAVEDSYYIMAGYQFDQVLVHLTYGADEGKTDNYTSDVPYGVDPTLDYLKQATELTLANDIQDNDYIIAGVRYDFHDSAALKFEYTAFTDDHYNNSDAGLFRVAIVTVF</sequence>
<evidence type="ECO:0000259" key="2">
    <source>
        <dbReference type="Pfam" id="PF13609"/>
    </source>
</evidence>
<dbReference type="InterPro" id="IPR023614">
    <property type="entry name" value="Porin_dom_sf"/>
</dbReference>
<dbReference type="EMBL" id="PJAI02000021">
    <property type="protein sequence ID" value="TYK64628.1"/>
    <property type="molecule type" value="Genomic_DNA"/>
</dbReference>
<protein>
    <submittedName>
        <fullName evidence="3">Porin</fullName>
    </submittedName>
</protein>
<keyword evidence="1" id="KW-0732">Signal</keyword>
<feature type="signal peptide" evidence="1">
    <location>
        <begin position="1"/>
        <end position="21"/>
    </location>
</feature>
<reference evidence="3 4" key="1">
    <citation type="submission" date="2019-08" db="EMBL/GenBank/DDBJ databases">
        <title>Microbe sample from Colwellia echini.</title>
        <authorList>
            <person name="Christiansen L."/>
            <person name="Pathiraja D."/>
            <person name="Schultz-Johansen M."/>
            <person name="Choi I.-G."/>
            <person name="Stougaard P."/>
        </authorList>
    </citation>
    <scope>NUCLEOTIDE SEQUENCE [LARGE SCALE GENOMIC DNA]</scope>
    <source>
        <strain evidence="3 4">A3</strain>
    </source>
</reference>
<dbReference type="InterPro" id="IPR033900">
    <property type="entry name" value="Gram_neg_porin_domain"/>
</dbReference>
<gene>
    <name evidence="3" type="ORF">CWS31_014895</name>
</gene>
<organism evidence="3 4">
    <name type="scientific">Colwellia echini</name>
    <dbReference type="NCBI Taxonomy" id="1982103"/>
    <lineage>
        <taxon>Bacteria</taxon>
        <taxon>Pseudomonadati</taxon>
        <taxon>Pseudomonadota</taxon>
        <taxon>Gammaproteobacteria</taxon>
        <taxon>Alteromonadales</taxon>
        <taxon>Colwelliaceae</taxon>
        <taxon>Colwellia</taxon>
    </lineage>
</organism>
<feature type="domain" description="Porin" evidence="2">
    <location>
        <begin position="11"/>
        <end position="365"/>
    </location>
</feature>
<dbReference type="SUPFAM" id="SSF56935">
    <property type="entry name" value="Porins"/>
    <property type="match status" value="1"/>
</dbReference>
<accession>A0ABY3MTT9</accession>
<proteinExistence type="predicted"/>
<dbReference type="Pfam" id="PF13609">
    <property type="entry name" value="Porin_4"/>
    <property type="match status" value="1"/>
</dbReference>
<keyword evidence="4" id="KW-1185">Reference proteome</keyword>
<evidence type="ECO:0000256" key="1">
    <source>
        <dbReference type="SAM" id="SignalP"/>
    </source>
</evidence>
<feature type="chain" id="PRO_5047272099" evidence="1">
    <location>
        <begin position="22"/>
        <end position="383"/>
    </location>
</feature>